<gene>
    <name evidence="1" type="ORF">TRP8649_01603</name>
</gene>
<dbReference type="InterPro" id="IPR011227">
    <property type="entry name" value="UCP029730"/>
</dbReference>
<protein>
    <submittedName>
        <fullName evidence="1">N-formylglutamate amidohydrolase</fullName>
    </submittedName>
</protein>
<organism evidence="1 2">
    <name type="scientific">Pelagimonas phthalicica</name>
    <dbReference type="NCBI Taxonomy" id="1037362"/>
    <lineage>
        <taxon>Bacteria</taxon>
        <taxon>Pseudomonadati</taxon>
        <taxon>Pseudomonadota</taxon>
        <taxon>Alphaproteobacteria</taxon>
        <taxon>Rhodobacterales</taxon>
        <taxon>Roseobacteraceae</taxon>
        <taxon>Pelagimonas</taxon>
    </lineage>
</organism>
<dbReference type="EMBL" id="FXXP01000001">
    <property type="protein sequence ID" value="SMX27498.1"/>
    <property type="molecule type" value="Genomic_DNA"/>
</dbReference>
<sequence length="264" mass="29037">MERNEQHLDMAADVWGWPAAATYGEPGQGAFVLVCEHASSFIPPNADDLGLSQKARLSHAAWDIGALDVAMRLSQRLRAPLVAGAVSRLVYDCNRPLEAPDNIPARSEIYDVPGNIDIPQECRQGRYDQIHTPFHDTVTRVMDAAPKDAVLVTIHSFTPVYNGEKRAVEIGFLSHSDRRLAQACVTHERERGRFLADLDEPYSASDGVTYTLQKHGDARGIANVMIEVRNDLIDTTMKAQTVADHLAGTLITAKRALSAREQGQ</sequence>
<dbReference type="PIRSF" id="PIRSF029730">
    <property type="entry name" value="UCP029730"/>
    <property type="match status" value="1"/>
</dbReference>
<dbReference type="GO" id="GO:0016787">
    <property type="term" value="F:hydrolase activity"/>
    <property type="evidence" value="ECO:0007669"/>
    <property type="project" value="UniProtKB-KW"/>
</dbReference>
<name>A0A238JA03_9RHOB</name>
<dbReference type="Pfam" id="PF05013">
    <property type="entry name" value="FGase"/>
    <property type="match status" value="1"/>
</dbReference>
<dbReference type="InterPro" id="IPR007709">
    <property type="entry name" value="N-FG_amidohydro"/>
</dbReference>
<evidence type="ECO:0000313" key="1">
    <source>
        <dbReference type="EMBL" id="SMX27498.1"/>
    </source>
</evidence>
<reference evidence="2" key="1">
    <citation type="submission" date="2017-05" db="EMBL/GenBank/DDBJ databases">
        <authorList>
            <person name="Rodrigo-Torres L."/>
            <person name="Arahal R. D."/>
            <person name="Lucena T."/>
        </authorList>
    </citation>
    <scope>NUCLEOTIDE SEQUENCE [LARGE SCALE GENOMIC DNA]</scope>
    <source>
        <strain evidence="2">CECT 8649</strain>
    </source>
</reference>
<dbReference type="SUPFAM" id="SSF53187">
    <property type="entry name" value="Zn-dependent exopeptidases"/>
    <property type="match status" value="1"/>
</dbReference>
<accession>A0A238JA03</accession>
<dbReference type="Gene3D" id="3.40.630.40">
    <property type="entry name" value="Zn-dependent exopeptidases"/>
    <property type="match status" value="1"/>
</dbReference>
<proteinExistence type="predicted"/>
<evidence type="ECO:0000313" key="2">
    <source>
        <dbReference type="Proteomes" id="UP000225972"/>
    </source>
</evidence>
<dbReference type="AlphaFoldDB" id="A0A238JA03"/>
<keyword evidence="1" id="KW-0378">Hydrolase</keyword>
<dbReference type="Proteomes" id="UP000225972">
    <property type="component" value="Unassembled WGS sequence"/>
</dbReference>
<keyword evidence="2" id="KW-1185">Reference proteome</keyword>